<organism evidence="2 3">
    <name type="scientific">Bartonella acomydis</name>
    <dbReference type="NCBI Taxonomy" id="686234"/>
    <lineage>
        <taxon>Bacteria</taxon>
        <taxon>Pseudomonadati</taxon>
        <taxon>Pseudomonadota</taxon>
        <taxon>Alphaproteobacteria</taxon>
        <taxon>Hyphomicrobiales</taxon>
        <taxon>Bartonellaceae</taxon>
        <taxon>Bartonella</taxon>
    </lineage>
</organism>
<accession>A0ABP9MGC4</accession>
<dbReference type="EMBL" id="BAABIY010000012">
    <property type="protein sequence ID" value="GAA5095970.1"/>
    <property type="molecule type" value="Genomic_DNA"/>
</dbReference>
<reference evidence="3" key="1">
    <citation type="journal article" date="2019" name="Int. J. Syst. Evol. Microbiol.">
        <title>The Global Catalogue of Microorganisms (GCM) 10K type strain sequencing project: providing services to taxonomists for standard genome sequencing and annotation.</title>
        <authorList>
            <consortium name="The Broad Institute Genomics Platform"/>
            <consortium name="The Broad Institute Genome Sequencing Center for Infectious Disease"/>
            <person name="Wu L."/>
            <person name="Ma J."/>
        </authorList>
    </citation>
    <scope>NUCLEOTIDE SEQUENCE [LARGE SCALE GENOMIC DNA]</scope>
    <source>
        <strain evidence="3">JCM 17706</strain>
    </source>
</reference>
<dbReference type="InterPro" id="IPR018541">
    <property type="entry name" value="Ftsk_gamma"/>
</dbReference>
<dbReference type="Gene3D" id="1.10.10.10">
    <property type="entry name" value="Winged helix-like DNA-binding domain superfamily/Winged helix DNA-binding domain"/>
    <property type="match status" value="1"/>
</dbReference>
<evidence type="ECO:0000259" key="1">
    <source>
        <dbReference type="Pfam" id="PF09397"/>
    </source>
</evidence>
<dbReference type="Pfam" id="PF09397">
    <property type="entry name" value="FtsK_gamma"/>
    <property type="match status" value="1"/>
</dbReference>
<evidence type="ECO:0000313" key="3">
    <source>
        <dbReference type="Proteomes" id="UP001501525"/>
    </source>
</evidence>
<sequence>MWQAFVRDRKEEVDVSLISVSLDNLYNQAVVLVFHDRKASTSYVQRCLGIG</sequence>
<proteinExistence type="predicted"/>
<dbReference type="InterPro" id="IPR036388">
    <property type="entry name" value="WH-like_DNA-bd_sf"/>
</dbReference>
<name>A0ABP9MGC4_9HYPH</name>
<evidence type="ECO:0000313" key="2">
    <source>
        <dbReference type="EMBL" id="GAA5095970.1"/>
    </source>
</evidence>
<dbReference type="InterPro" id="IPR036390">
    <property type="entry name" value="WH_DNA-bd_sf"/>
</dbReference>
<protein>
    <recommendedName>
        <fullName evidence="1">FtsK gamma domain-containing protein</fullName>
    </recommendedName>
</protein>
<gene>
    <name evidence="2" type="ORF">GCM10023260_04340</name>
</gene>
<dbReference type="SUPFAM" id="SSF46785">
    <property type="entry name" value="Winged helix' DNA-binding domain"/>
    <property type="match status" value="1"/>
</dbReference>
<dbReference type="RefSeq" id="WP_345096349.1">
    <property type="nucleotide sequence ID" value="NZ_BAABIY010000012.1"/>
</dbReference>
<comment type="caution">
    <text evidence="2">The sequence shown here is derived from an EMBL/GenBank/DDBJ whole genome shotgun (WGS) entry which is preliminary data.</text>
</comment>
<feature type="domain" description="FtsK gamma" evidence="1">
    <location>
        <begin position="22"/>
        <end position="51"/>
    </location>
</feature>
<dbReference type="Proteomes" id="UP001501525">
    <property type="component" value="Unassembled WGS sequence"/>
</dbReference>
<keyword evidence="3" id="KW-1185">Reference proteome</keyword>